<accession>A0AAV4FC68</accession>
<comment type="caution">
    <text evidence="2">The sequence shown here is derived from an EMBL/GenBank/DDBJ whole genome shotgun (WGS) entry which is preliminary data.</text>
</comment>
<dbReference type="Proteomes" id="UP000762676">
    <property type="component" value="Unassembled WGS sequence"/>
</dbReference>
<gene>
    <name evidence="2" type="ORF">ElyMa_003789200</name>
</gene>
<evidence type="ECO:0000256" key="1">
    <source>
        <dbReference type="SAM" id="MobiDB-lite"/>
    </source>
</evidence>
<feature type="region of interest" description="Disordered" evidence="1">
    <location>
        <begin position="1"/>
        <end position="23"/>
    </location>
</feature>
<dbReference type="EMBL" id="BMAT01007751">
    <property type="protein sequence ID" value="GFR70554.1"/>
    <property type="molecule type" value="Genomic_DNA"/>
</dbReference>
<reference evidence="2 3" key="1">
    <citation type="journal article" date="2021" name="Elife">
        <title>Chloroplast acquisition without the gene transfer in kleptoplastic sea slugs, Plakobranchus ocellatus.</title>
        <authorList>
            <person name="Maeda T."/>
            <person name="Takahashi S."/>
            <person name="Yoshida T."/>
            <person name="Shimamura S."/>
            <person name="Takaki Y."/>
            <person name="Nagai Y."/>
            <person name="Toyoda A."/>
            <person name="Suzuki Y."/>
            <person name="Arimoto A."/>
            <person name="Ishii H."/>
            <person name="Satoh N."/>
            <person name="Nishiyama T."/>
            <person name="Hasebe M."/>
            <person name="Maruyama T."/>
            <person name="Minagawa J."/>
            <person name="Obokata J."/>
            <person name="Shigenobu S."/>
        </authorList>
    </citation>
    <scope>NUCLEOTIDE SEQUENCE [LARGE SCALE GENOMIC DNA]</scope>
</reference>
<proteinExistence type="predicted"/>
<sequence>MHETKSTVKGGDGSSFDKPPDVADLDYYDCSKTLRTKPCVPRRTKLDPVAEHSVKKQPITPQFGHHVYCGEYPAGNVRVFYLQHRRATAAANGTHSSE</sequence>
<evidence type="ECO:0000313" key="3">
    <source>
        <dbReference type="Proteomes" id="UP000762676"/>
    </source>
</evidence>
<name>A0AAV4FC68_9GAST</name>
<organism evidence="2 3">
    <name type="scientific">Elysia marginata</name>
    <dbReference type="NCBI Taxonomy" id="1093978"/>
    <lineage>
        <taxon>Eukaryota</taxon>
        <taxon>Metazoa</taxon>
        <taxon>Spiralia</taxon>
        <taxon>Lophotrochozoa</taxon>
        <taxon>Mollusca</taxon>
        <taxon>Gastropoda</taxon>
        <taxon>Heterobranchia</taxon>
        <taxon>Euthyneura</taxon>
        <taxon>Panpulmonata</taxon>
        <taxon>Sacoglossa</taxon>
        <taxon>Placobranchoidea</taxon>
        <taxon>Plakobranchidae</taxon>
        <taxon>Elysia</taxon>
    </lineage>
</organism>
<evidence type="ECO:0000313" key="2">
    <source>
        <dbReference type="EMBL" id="GFR70554.1"/>
    </source>
</evidence>
<dbReference type="AlphaFoldDB" id="A0AAV4FC68"/>
<keyword evidence="3" id="KW-1185">Reference proteome</keyword>
<protein>
    <submittedName>
        <fullName evidence="2">Uncharacterized protein</fullName>
    </submittedName>
</protein>